<dbReference type="Gene3D" id="2.30.110.10">
    <property type="entry name" value="Electron Transport, Fmn-binding Protein, Chain A"/>
    <property type="match status" value="1"/>
</dbReference>
<sequence length="186" mass="21064">MSEFPRMRRADKQVTRERSFEMLRAGWCGRLATVAPDGEPYVCPLLFVWRAGEIWFHTSAATGHLRRNLAQNDRACFEIDEPGEVFAYGRFACDTGIAYRSVIAFGRVRVIDGEADKSAFFDTFMQRYHPVDAGRPRGFYPRLGEVTVFAMALDRITGKETVLPALPERWPASDNTRTPRAEPPTG</sequence>
<dbReference type="Proteomes" id="UP000630528">
    <property type="component" value="Unassembled WGS sequence"/>
</dbReference>
<organism evidence="2 3">
    <name type="scientific">Ramlibacter ginsenosidimutans</name>
    <dbReference type="NCBI Taxonomy" id="502333"/>
    <lineage>
        <taxon>Bacteria</taxon>
        <taxon>Pseudomonadati</taxon>
        <taxon>Pseudomonadota</taxon>
        <taxon>Betaproteobacteria</taxon>
        <taxon>Burkholderiales</taxon>
        <taxon>Comamonadaceae</taxon>
        <taxon>Ramlibacter</taxon>
    </lineage>
</organism>
<dbReference type="InterPro" id="IPR024747">
    <property type="entry name" value="Pyridox_Oxase-rel"/>
</dbReference>
<accession>A0A934WLB6</accession>
<reference evidence="2" key="2">
    <citation type="submission" date="2021-01" db="EMBL/GenBank/DDBJ databases">
        <authorList>
            <person name="Kang M."/>
        </authorList>
    </citation>
    <scope>NUCLEOTIDE SEQUENCE</scope>
    <source>
        <strain evidence="2">KACC 17527</strain>
    </source>
</reference>
<name>A0A934WLB6_9BURK</name>
<dbReference type="AlphaFoldDB" id="A0A934WLB6"/>
<dbReference type="SUPFAM" id="SSF50475">
    <property type="entry name" value="FMN-binding split barrel"/>
    <property type="match status" value="1"/>
</dbReference>
<dbReference type="PANTHER" id="PTHR34071">
    <property type="entry name" value="5-NITROIMIDAZOLE ANTIBIOTICS RESISTANCE PROTEIN, NIMA-FAMILY-RELATED PROTEIN-RELATED"/>
    <property type="match status" value="1"/>
</dbReference>
<feature type="region of interest" description="Disordered" evidence="1">
    <location>
        <begin position="167"/>
        <end position="186"/>
    </location>
</feature>
<evidence type="ECO:0000256" key="1">
    <source>
        <dbReference type="SAM" id="MobiDB-lite"/>
    </source>
</evidence>
<comment type="caution">
    <text evidence="2">The sequence shown here is derived from an EMBL/GenBank/DDBJ whole genome shotgun (WGS) entry which is preliminary data.</text>
</comment>
<dbReference type="PANTHER" id="PTHR34071:SF2">
    <property type="entry name" value="FLAVIN-NUCLEOTIDE-BINDING PROTEIN"/>
    <property type="match status" value="1"/>
</dbReference>
<dbReference type="EMBL" id="JAEPWM010000003">
    <property type="protein sequence ID" value="MBK6006604.1"/>
    <property type="molecule type" value="Genomic_DNA"/>
</dbReference>
<keyword evidence="3" id="KW-1185">Reference proteome</keyword>
<gene>
    <name evidence="2" type="ORF">JJB11_10915</name>
</gene>
<dbReference type="InterPro" id="IPR012349">
    <property type="entry name" value="Split_barrel_FMN-bd"/>
</dbReference>
<proteinExistence type="predicted"/>
<evidence type="ECO:0000313" key="3">
    <source>
        <dbReference type="Proteomes" id="UP000630528"/>
    </source>
</evidence>
<evidence type="ECO:0000313" key="2">
    <source>
        <dbReference type="EMBL" id="MBK6006604.1"/>
    </source>
</evidence>
<protein>
    <submittedName>
        <fullName evidence="2">Pyridoxamine 5'-phosphate oxidase family protein</fullName>
    </submittedName>
</protein>
<reference evidence="2" key="1">
    <citation type="journal article" date="2012" name="J. Microbiol. Biotechnol.">
        <title>Ramlibacter ginsenosidimutans sp. nov., with ginsenoside-converting activity.</title>
        <authorList>
            <person name="Wang L."/>
            <person name="An D.S."/>
            <person name="Kim S.G."/>
            <person name="Jin F.X."/>
            <person name="Kim S.C."/>
            <person name="Lee S.T."/>
            <person name="Im W.T."/>
        </authorList>
    </citation>
    <scope>NUCLEOTIDE SEQUENCE</scope>
    <source>
        <strain evidence="2">KACC 17527</strain>
    </source>
</reference>
<dbReference type="Pfam" id="PF12900">
    <property type="entry name" value="Pyridox_ox_2"/>
    <property type="match status" value="1"/>
</dbReference>
<dbReference type="RefSeq" id="WP_201170321.1">
    <property type="nucleotide sequence ID" value="NZ_JAEPWM010000003.1"/>
</dbReference>